<keyword evidence="3" id="KW-1185">Reference proteome</keyword>
<proteinExistence type="predicted"/>
<dbReference type="AlphaFoldDB" id="A0A8J4DSZ6"/>
<evidence type="ECO:0000313" key="3">
    <source>
        <dbReference type="Proteomes" id="UP000619260"/>
    </source>
</evidence>
<name>A0A8J4DSZ6_9ACTN</name>
<protein>
    <submittedName>
        <fullName evidence="2">Uncharacterized protein</fullName>
    </submittedName>
</protein>
<comment type="caution">
    <text evidence="2">The sequence shown here is derived from an EMBL/GenBank/DDBJ whole genome shotgun (WGS) entry which is preliminary data.</text>
</comment>
<sequence length="167" mass="18437">MSPEELFDIALAYAAARARAAQLRARAALSRDRDTTTTYRSKAKTATRRADLFREKLRHGLHQAGGSTTTTDAVSLPLNVAEFLRYCLHNAAERWRAAIAHAAAGTVQPPQSSPAEPEHPTAEPRPAGYRGARRLLTGDLERVEHLSRLLDQHLDHVRAGDETEEQP</sequence>
<accession>A0A8J4DSZ6</accession>
<evidence type="ECO:0000256" key="1">
    <source>
        <dbReference type="SAM" id="MobiDB-lite"/>
    </source>
</evidence>
<feature type="region of interest" description="Disordered" evidence="1">
    <location>
        <begin position="103"/>
        <end position="134"/>
    </location>
</feature>
<gene>
    <name evidence="2" type="ORF">Val02_66510</name>
</gene>
<evidence type="ECO:0000313" key="2">
    <source>
        <dbReference type="EMBL" id="GIJ49765.1"/>
    </source>
</evidence>
<dbReference type="RefSeq" id="WP_203903221.1">
    <property type="nucleotide sequence ID" value="NZ_BOPF01000030.1"/>
</dbReference>
<organism evidence="2 3">
    <name type="scientific">Virgisporangium aliadipatigenens</name>
    <dbReference type="NCBI Taxonomy" id="741659"/>
    <lineage>
        <taxon>Bacteria</taxon>
        <taxon>Bacillati</taxon>
        <taxon>Actinomycetota</taxon>
        <taxon>Actinomycetes</taxon>
        <taxon>Micromonosporales</taxon>
        <taxon>Micromonosporaceae</taxon>
        <taxon>Virgisporangium</taxon>
    </lineage>
</organism>
<dbReference type="EMBL" id="BOPF01000030">
    <property type="protein sequence ID" value="GIJ49765.1"/>
    <property type="molecule type" value="Genomic_DNA"/>
</dbReference>
<reference evidence="2" key="1">
    <citation type="submission" date="2021-01" db="EMBL/GenBank/DDBJ databases">
        <title>Whole genome shotgun sequence of Virgisporangium aliadipatigenens NBRC 105644.</title>
        <authorList>
            <person name="Komaki H."/>
            <person name="Tamura T."/>
        </authorList>
    </citation>
    <scope>NUCLEOTIDE SEQUENCE</scope>
    <source>
        <strain evidence="2">NBRC 105644</strain>
    </source>
</reference>
<dbReference type="Proteomes" id="UP000619260">
    <property type="component" value="Unassembled WGS sequence"/>
</dbReference>